<evidence type="ECO:0000313" key="3">
    <source>
        <dbReference type="Proteomes" id="UP000515838"/>
    </source>
</evidence>
<dbReference type="PANTHER" id="PTHR43792">
    <property type="entry name" value="GNAT FAMILY, PUTATIVE (AFU_ORTHOLOGUE AFUA_3G00765)-RELATED-RELATED"/>
    <property type="match status" value="1"/>
</dbReference>
<reference evidence="2 3" key="1">
    <citation type="submission" date="2020-08" db="EMBL/GenBank/DDBJ databases">
        <title>Streptomycin Non-resistant strain, P. mexicana.</title>
        <authorList>
            <person name="Ganesh-Kumar S."/>
            <person name="Zhe T."/>
            <person name="Yu Z."/>
            <person name="Min Y."/>
        </authorList>
    </citation>
    <scope>NUCLEOTIDE SEQUENCE [LARGE SCALE GENOMIC DNA]</scope>
    <source>
        <strain evidence="2 3">GTZY2</strain>
    </source>
</reference>
<dbReference type="GO" id="GO:0016747">
    <property type="term" value="F:acyltransferase activity, transferring groups other than amino-acyl groups"/>
    <property type="evidence" value="ECO:0007669"/>
    <property type="project" value="InterPro"/>
</dbReference>
<evidence type="ECO:0000259" key="1">
    <source>
        <dbReference type="Pfam" id="PF13302"/>
    </source>
</evidence>
<proteinExistence type="predicted"/>
<dbReference type="InterPro" id="IPR016181">
    <property type="entry name" value="Acyl_CoA_acyltransferase"/>
</dbReference>
<evidence type="ECO:0000313" key="2">
    <source>
        <dbReference type="EMBL" id="QNN77275.1"/>
    </source>
</evidence>
<dbReference type="InterPro" id="IPR000182">
    <property type="entry name" value="GNAT_dom"/>
</dbReference>
<dbReference type="EMBL" id="CP060731">
    <property type="protein sequence ID" value="QNN77275.1"/>
    <property type="molecule type" value="Genomic_DNA"/>
</dbReference>
<dbReference type="InterPro" id="IPR051531">
    <property type="entry name" value="N-acetyltransferase"/>
</dbReference>
<keyword evidence="2" id="KW-0808">Transferase</keyword>
<dbReference type="Gene3D" id="3.40.630.30">
    <property type="match status" value="1"/>
</dbReference>
<dbReference type="RefSeq" id="WP_187572916.1">
    <property type="nucleotide sequence ID" value="NZ_CP060731.1"/>
</dbReference>
<organism evidence="2 3">
    <name type="scientific">Pseudoxanthomonas mexicana</name>
    <dbReference type="NCBI Taxonomy" id="128785"/>
    <lineage>
        <taxon>Bacteria</taxon>
        <taxon>Pseudomonadati</taxon>
        <taxon>Pseudomonadota</taxon>
        <taxon>Gammaproteobacteria</taxon>
        <taxon>Lysobacterales</taxon>
        <taxon>Lysobacteraceae</taxon>
        <taxon>Pseudoxanthomonas</taxon>
    </lineage>
</organism>
<accession>A0A7G9TB00</accession>
<name>A0A7G9TB00_PSEMX</name>
<dbReference type="SUPFAM" id="SSF55729">
    <property type="entry name" value="Acyl-CoA N-acyltransferases (Nat)"/>
    <property type="match status" value="1"/>
</dbReference>
<dbReference type="Pfam" id="PF13302">
    <property type="entry name" value="Acetyltransf_3"/>
    <property type="match status" value="1"/>
</dbReference>
<gene>
    <name evidence="2" type="ORF">IAE60_15325</name>
</gene>
<dbReference type="Proteomes" id="UP000515838">
    <property type="component" value="Chromosome"/>
</dbReference>
<sequence length="183" mass="20496">MDLSDLQLETPRLLLRLPRRDDYEAWAAFGADEEATRFIGGKQARSPAWRSLAATLGSWHLQGFGMFSVIEKATGRWVGRVGPWQPEGWPGTEVGWSIAREAWGRGYAPEAAAASTDWAFDHLGWSEVIHTIDPDNANSKTVAAKLGSAYLRMDRLPEPHHEKPVEVWGQTRAQWQARKAVHP</sequence>
<dbReference type="AlphaFoldDB" id="A0A7G9TB00"/>
<feature type="domain" description="N-acetyltransferase" evidence="1">
    <location>
        <begin position="12"/>
        <end position="147"/>
    </location>
</feature>
<protein>
    <submittedName>
        <fullName evidence="2">GNAT family N-acetyltransferase</fullName>
    </submittedName>
</protein>
<dbReference type="GeneID" id="81472356"/>
<dbReference type="PANTHER" id="PTHR43792:SF1">
    <property type="entry name" value="N-ACETYLTRANSFERASE DOMAIN-CONTAINING PROTEIN"/>
    <property type="match status" value="1"/>
</dbReference>